<evidence type="ECO:0000313" key="15">
    <source>
        <dbReference type="EMBL" id="AAB93472.1"/>
    </source>
</evidence>
<keyword evidence="8" id="KW-0449">Lipoprotein</keyword>
<keyword evidence="7" id="KW-0998">Cell outer membrane</keyword>
<keyword evidence="3 11" id="KW-0732">Signal</keyword>
<comment type="subcellular location">
    <subcellularLocation>
        <location evidence="2">Cell outer membrane</location>
        <topology evidence="2">Lipid-anchor</topology>
    </subcellularLocation>
    <subcellularLocation>
        <location evidence="1">Cell surface</location>
    </subcellularLocation>
</comment>
<dbReference type="PROSITE" id="PS51257">
    <property type="entry name" value="PROKAR_LIPOPROTEIN"/>
    <property type="match status" value="1"/>
</dbReference>
<feature type="signal peptide" evidence="11">
    <location>
        <begin position="1"/>
        <end position="23"/>
    </location>
</feature>
<evidence type="ECO:0000256" key="6">
    <source>
        <dbReference type="ARBA" id="ARBA00023139"/>
    </source>
</evidence>
<dbReference type="Gene3D" id="2.40.128.250">
    <property type="match status" value="1"/>
</dbReference>
<dbReference type="Pfam" id="PF01298">
    <property type="entry name" value="TbpB_B_D"/>
    <property type="match status" value="2"/>
</dbReference>
<sequence length="584" mass="63422">MFKLKSSFVLLNAALLAACSSNGGSFDVQSAKVESQTQTTPKKPSLQDDNSNARRTVSASETEALLQPGFGFSAKIPRRNLLPQGKEDVAPIGDIKEITGDLPKIPYEEEVKACGSSADGFSHTHDRNHKLYTRDFNFVRSGYVVHSGPKPEIKPKEILRTGAHGYVYYLGIEPPKAIPTQKLTYKGYWDFTTYAAKGRDSNIFLIPAGINSGAIPENSHDINVDDSEKPMGHTGEFTADFANKTLTGTLVRNGYVSRSKEQKITTIYDIDAKIKGNRFSGKANPKKPMILIFGKSSTTLEGGFFGGEAQELAGKFLADDKSVFVVFAGTRDAKKDDSESAFDAFPIKLKDLNKSEMDTFGNATHLIINNKQIPLIAEATKSFAEMKFDDLVTRTIDGKTYRVSVCCNNLDYVKFGIYSEGNNSDTALQEYLVGERTALADLPTGTVKYRGTWDGVMYSKSGSAGVESPSNSESGTRSLFDVDFVNKKINGKLIANDGVEERPMLTLEGNLKGNGFGGTAKTGNSGFNLDPKSTNGGTVGHINTQFEGGFYGPKATELGGIVQNTETDKDRVSITFGGKRQIEK</sequence>
<evidence type="ECO:0000256" key="8">
    <source>
        <dbReference type="ARBA" id="ARBA00023288"/>
    </source>
</evidence>
<dbReference type="InterPro" id="IPR011250">
    <property type="entry name" value="OMP/PagP_B-barrel"/>
</dbReference>
<proteinExistence type="predicted"/>
<evidence type="ECO:0000256" key="10">
    <source>
        <dbReference type="SAM" id="MobiDB-lite"/>
    </source>
</evidence>
<feature type="chain" id="PRO_5004158857" description="Transferrin-binding protein B" evidence="11">
    <location>
        <begin position="24"/>
        <end position="584"/>
    </location>
</feature>
<reference evidence="15" key="1">
    <citation type="submission" date="1996-10" db="EMBL/GenBank/DDBJ databases">
        <title>Characterization of the Pasteurella haemolytica transferrin receptor protein genes and the recombinant receptor proteins.</title>
        <authorList>
            <person name="Schryvers A.B."/>
            <person name="Ogunnariwo J.A."/>
            <person name="Gonzalez G.C."/>
            <person name="Woo T.K.W."/>
            <person name="Lo R.Y.C."/>
        </authorList>
    </citation>
    <scope>NUCLEOTIDE SEQUENCE</scope>
    <source>
        <strain evidence="15">H196</strain>
    </source>
</reference>
<keyword evidence="6" id="KW-0564">Palmitate</keyword>
<feature type="domain" description="Transferrin-binding protein B N-lobe handle" evidence="14">
    <location>
        <begin position="47"/>
        <end position="174"/>
    </location>
</feature>
<dbReference type="GO" id="GO:0009986">
    <property type="term" value="C:cell surface"/>
    <property type="evidence" value="ECO:0007669"/>
    <property type="project" value="UniProtKB-SubCell"/>
</dbReference>
<dbReference type="SUPFAM" id="SSF56925">
    <property type="entry name" value="OMPA-like"/>
    <property type="match status" value="2"/>
</dbReference>
<feature type="domain" description="Transferrin-binding protein B C-lobe/N-lobe beta-barrel" evidence="12">
    <location>
        <begin position="179"/>
        <end position="331"/>
    </location>
</feature>
<dbReference type="Gene3D" id="2.40.160.90">
    <property type="match status" value="2"/>
</dbReference>
<dbReference type="InterPro" id="IPR038669">
    <property type="entry name" value="TbpB_N-lobe_sf"/>
</dbReference>
<feature type="region of interest" description="Disordered" evidence="10">
    <location>
        <begin position="30"/>
        <end position="60"/>
    </location>
</feature>
<evidence type="ECO:0000256" key="11">
    <source>
        <dbReference type="SAM" id="SignalP"/>
    </source>
</evidence>
<evidence type="ECO:0000259" key="12">
    <source>
        <dbReference type="Pfam" id="PF01298"/>
    </source>
</evidence>
<dbReference type="InterPro" id="IPR035313">
    <property type="entry name" value="TbpB_N-lobe"/>
</dbReference>
<evidence type="ECO:0000256" key="9">
    <source>
        <dbReference type="ARBA" id="ARBA00023628"/>
    </source>
</evidence>
<keyword evidence="5" id="KW-0472">Membrane</keyword>
<accession>O54365</accession>
<dbReference type="Gene3D" id="2.40.128.240">
    <property type="match status" value="1"/>
</dbReference>
<evidence type="ECO:0000259" key="13">
    <source>
        <dbReference type="Pfam" id="PF17483"/>
    </source>
</evidence>
<dbReference type="GO" id="GO:0009279">
    <property type="term" value="C:cell outer membrane"/>
    <property type="evidence" value="ECO:0007669"/>
    <property type="project" value="UniProtKB-SubCell"/>
</dbReference>
<dbReference type="AlphaFoldDB" id="O54365"/>
<name>O54365_MANHA</name>
<dbReference type="Pfam" id="PF17483">
    <property type="entry name" value="TbpB_C"/>
    <property type="match status" value="1"/>
</dbReference>
<feature type="domain" description="Transferrin-binding protein B C-lobe handle" evidence="13">
    <location>
        <begin position="342"/>
        <end position="437"/>
    </location>
</feature>
<dbReference type="InterPro" id="IPR038197">
    <property type="entry name" value="TbpB_C-lobe_sf"/>
</dbReference>
<organism evidence="15">
    <name type="scientific">Mannheimia haemolytica</name>
    <name type="common">Pasteurella haemolytica</name>
    <dbReference type="NCBI Taxonomy" id="75985"/>
    <lineage>
        <taxon>Bacteria</taxon>
        <taxon>Pseudomonadati</taxon>
        <taxon>Pseudomonadota</taxon>
        <taxon>Gammaproteobacteria</taxon>
        <taxon>Pasteurellales</taxon>
        <taxon>Pasteurellaceae</taxon>
        <taxon>Mannheimia</taxon>
    </lineage>
</organism>
<dbReference type="EMBL" id="U73302">
    <property type="protein sequence ID" value="AAB93472.1"/>
    <property type="molecule type" value="Genomic_DNA"/>
</dbReference>
<evidence type="ECO:0000256" key="4">
    <source>
        <dbReference type="ARBA" id="ARBA00023026"/>
    </source>
</evidence>
<evidence type="ECO:0000256" key="1">
    <source>
        <dbReference type="ARBA" id="ARBA00004241"/>
    </source>
</evidence>
<evidence type="ECO:0000256" key="7">
    <source>
        <dbReference type="ARBA" id="ARBA00023237"/>
    </source>
</evidence>
<dbReference type="Pfam" id="PF17484">
    <property type="entry name" value="TbpB_A"/>
    <property type="match status" value="1"/>
</dbReference>
<evidence type="ECO:0000256" key="5">
    <source>
        <dbReference type="ARBA" id="ARBA00023136"/>
    </source>
</evidence>
<keyword evidence="4" id="KW-0843">Virulence</keyword>
<evidence type="ECO:0000259" key="14">
    <source>
        <dbReference type="Pfam" id="PF17484"/>
    </source>
</evidence>
<protein>
    <recommendedName>
        <fullName evidence="9">Transferrin-binding protein B</fullName>
    </recommendedName>
</protein>
<dbReference type="InterPro" id="IPR035316">
    <property type="entry name" value="TbpB_C-lobe"/>
</dbReference>
<dbReference type="InterPro" id="IPR001677">
    <property type="entry name" value="TbpB_B_D"/>
</dbReference>
<evidence type="ECO:0000256" key="2">
    <source>
        <dbReference type="ARBA" id="ARBA00004459"/>
    </source>
</evidence>
<feature type="domain" description="Transferrin-binding protein B C-lobe/N-lobe beta-barrel" evidence="12">
    <location>
        <begin position="443"/>
        <end position="580"/>
    </location>
</feature>
<evidence type="ECO:0000256" key="3">
    <source>
        <dbReference type="ARBA" id="ARBA00022729"/>
    </source>
</evidence>